<reference evidence="1" key="1">
    <citation type="submission" date="2023-06" db="EMBL/GenBank/DDBJ databases">
        <title>Gordonia sp. nov. and Pseudochrobactrum sp. nov., two species isolated from the burying beetle Nicrophorus vespilloides.</title>
        <authorList>
            <person name="Poehlein A."/>
            <person name="Guzman J."/>
            <person name="Daniel R."/>
            <person name="Vilcinskas A."/>
        </authorList>
    </citation>
    <scope>NUCLEOTIDE SEQUENCE</scope>
    <source>
        <strain evidence="1">MP11Mi</strain>
    </source>
</reference>
<name>A0AA97CX89_9ACTN</name>
<protein>
    <submittedName>
        <fullName evidence="1">Uncharacterized protein</fullName>
    </submittedName>
</protein>
<proteinExistence type="predicted"/>
<dbReference type="EMBL" id="CP128986">
    <property type="protein sequence ID" value="WOC12513.1"/>
    <property type="molecule type" value="Genomic_DNA"/>
</dbReference>
<dbReference type="AlphaFoldDB" id="A0AA97CX89"/>
<accession>A0AA97CX89</accession>
<sequence length="190" mass="20461">MLDELNFQARELYDAGEFSHALADYSVLREIRSRREGPYSVKYLAALHDCVRCMSHLSLWMDSNLLCSELHAKYVRTHGRGGGDTVDVARHWGWAMIHLDQSRSAAALCMTTADAMWDSDRSGADLLLGAAAAQSPEAAAIAGTGLVGGIHLIHAADLVASLDRWNRALVDDGARASATTDSLAPRALAA</sequence>
<dbReference type="RefSeq" id="WP_420041743.1">
    <property type="nucleotide sequence ID" value="NZ_CP128986.1"/>
</dbReference>
<evidence type="ECO:0000313" key="1">
    <source>
        <dbReference type="EMBL" id="WOC12513.1"/>
    </source>
</evidence>
<organism evidence="1">
    <name type="scientific">Gordonia sp. MP11Mi</name>
    <dbReference type="NCBI Taxonomy" id="3022769"/>
    <lineage>
        <taxon>Bacteria</taxon>
        <taxon>Bacillati</taxon>
        <taxon>Actinomycetota</taxon>
        <taxon>Actinomycetes</taxon>
        <taxon>Mycobacteriales</taxon>
        <taxon>Gordoniaceae</taxon>
        <taxon>Gordonia</taxon>
    </lineage>
</organism>
<gene>
    <name evidence="1" type="ORF">MP11Mi_16010</name>
</gene>